<dbReference type="Proteomes" id="UP000001075">
    <property type="component" value="Unassembled WGS sequence"/>
</dbReference>
<dbReference type="InParanoid" id="G3I5S1"/>
<keyword evidence="1" id="KW-0812">Transmembrane</keyword>
<name>G3I5S1_CRIGR</name>
<accession>G3I5S1</accession>
<proteinExistence type="predicted"/>
<organism evidence="2 3">
    <name type="scientific">Cricetulus griseus</name>
    <name type="common">Chinese hamster</name>
    <name type="synonym">Cricetulus barabensis griseus</name>
    <dbReference type="NCBI Taxonomy" id="10029"/>
    <lineage>
        <taxon>Eukaryota</taxon>
        <taxon>Metazoa</taxon>
        <taxon>Chordata</taxon>
        <taxon>Craniata</taxon>
        <taxon>Vertebrata</taxon>
        <taxon>Euteleostomi</taxon>
        <taxon>Mammalia</taxon>
        <taxon>Eutheria</taxon>
        <taxon>Euarchontoglires</taxon>
        <taxon>Glires</taxon>
        <taxon>Rodentia</taxon>
        <taxon>Myomorpha</taxon>
        <taxon>Muroidea</taxon>
        <taxon>Cricetidae</taxon>
        <taxon>Cricetinae</taxon>
        <taxon>Cricetulus</taxon>
    </lineage>
</organism>
<dbReference type="EMBL" id="JH001318">
    <property type="protein sequence ID" value="EGW05715.1"/>
    <property type="molecule type" value="Genomic_DNA"/>
</dbReference>
<evidence type="ECO:0000313" key="3">
    <source>
        <dbReference type="Proteomes" id="UP000001075"/>
    </source>
</evidence>
<reference evidence="3" key="1">
    <citation type="journal article" date="2011" name="Nat. Biotechnol.">
        <title>The genomic sequence of the Chinese hamster ovary (CHO)-K1 cell line.</title>
        <authorList>
            <person name="Xu X."/>
            <person name="Nagarajan H."/>
            <person name="Lewis N.E."/>
            <person name="Pan S."/>
            <person name="Cai Z."/>
            <person name="Liu X."/>
            <person name="Chen W."/>
            <person name="Xie M."/>
            <person name="Wang W."/>
            <person name="Hammond S."/>
            <person name="Andersen M.R."/>
            <person name="Neff N."/>
            <person name="Passarelli B."/>
            <person name="Koh W."/>
            <person name="Fan H.C."/>
            <person name="Wang J."/>
            <person name="Gui Y."/>
            <person name="Lee K.H."/>
            <person name="Betenbaugh M.J."/>
            <person name="Quake S.R."/>
            <person name="Famili I."/>
            <person name="Palsson B.O."/>
            <person name="Wang J."/>
        </authorList>
    </citation>
    <scope>NUCLEOTIDE SEQUENCE [LARGE SCALE GENOMIC DNA]</scope>
    <source>
        <strain evidence="3">CHO K1 cell line</strain>
    </source>
</reference>
<keyword evidence="1" id="KW-1133">Transmembrane helix</keyword>
<keyword evidence="1" id="KW-0472">Membrane</keyword>
<dbReference type="AlphaFoldDB" id="G3I5S1"/>
<feature type="transmembrane region" description="Helical" evidence="1">
    <location>
        <begin position="59"/>
        <end position="78"/>
    </location>
</feature>
<gene>
    <name evidence="2" type="ORF">I79_018827</name>
</gene>
<evidence type="ECO:0000256" key="1">
    <source>
        <dbReference type="SAM" id="Phobius"/>
    </source>
</evidence>
<evidence type="ECO:0000313" key="2">
    <source>
        <dbReference type="EMBL" id="EGW05715.1"/>
    </source>
</evidence>
<protein>
    <submittedName>
        <fullName evidence="2">Uncharacterized protein</fullName>
    </submittedName>
</protein>
<sequence>MSGSLDRFTAAAEFQTRYPFTSANAYIRCLVGQDGSLQSSFFWMSLISSQKERRHRGHLVSSPIVALIYTLAFVIKGFSSISGAQPFIEKYQKSLKTKQNTNSPKKAYNLKVQFRSRIQMDTRGSIEVIS</sequence>